<protein>
    <submittedName>
        <fullName evidence="1">Uncharacterized protein</fullName>
    </submittedName>
</protein>
<name>A0ABY7GWE0_9BACT</name>
<evidence type="ECO:0000313" key="2">
    <source>
        <dbReference type="Proteomes" id="UP001164459"/>
    </source>
</evidence>
<organism evidence="1 2">
    <name type="scientific">Nannocystis punicea</name>
    <dbReference type="NCBI Taxonomy" id="2995304"/>
    <lineage>
        <taxon>Bacteria</taxon>
        <taxon>Pseudomonadati</taxon>
        <taxon>Myxococcota</taxon>
        <taxon>Polyangia</taxon>
        <taxon>Nannocystales</taxon>
        <taxon>Nannocystaceae</taxon>
        <taxon>Nannocystis</taxon>
    </lineage>
</organism>
<sequence>MLRARSGAVAFARDPEIVATSKYVEYGTWAEPSHVCMDEKLAEIDRFIEETAAFLEVEVPAEPIVYVWYPTMPEEEDWPCSSDAACYTTVSSKGYIPSTVWFGTETTFHEFVHAVDNAGLGQGHSVFAEGLATYLSSHASSANAMAPDMFPARFAAMLEEGVTQYGLAEHFVGSVIAKHGLDGYKRLRKEVSRGARLPEFSAAYRRALGEELDAALMAMQAPIAGRFPWYCDGEEVQWPKPGDLEVTLRGSCGDGFFWSEGRAEGVASRWKDFVLDVPEAGVYTFTVSPSSGESAGTFAVLNGCPGTQSGNILSTDGVPGFNILRPGRHHLRVGIPADAADPAMTANLKLEFQPLSP</sequence>
<reference evidence="1" key="1">
    <citation type="submission" date="2022-11" db="EMBL/GenBank/DDBJ databases">
        <title>Minimal conservation of predation-associated metabolite biosynthetic gene clusters underscores biosynthetic potential of Myxococcota including descriptions for ten novel species: Archangium lansinium sp. nov., Myxococcus landrumus sp. nov., Nannocystis bai.</title>
        <authorList>
            <person name="Ahearne A."/>
            <person name="Stevens C."/>
            <person name="Dowd S."/>
        </authorList>
    </citation>
    <scope>NUCLEOTIDE SEQUENCE</scope>
    <source>
        <strain evidence="1">Fl3</strain>
    </source>
</reference>
<gene>
    <name evidence="1" type="ORF">O0S08_34090</name>
</gene>
<keyword evidence="2" id="KW-1185">Reference proteome</keyword>
<dbReference type="EMBL" id="CP114040">
    <property type="protein sequence ID" value="WAS91247.1"/>
    <property type="molecule type" value="Genomic_DNA"/>
</dbReference>
<dbReference type="Proteomes" id="UP001164459">
    <property type="component" value="Chromosome"/>
</dbReference>
<evidence type="ECO:0000313" key="1">
    <source>
        <dbReference type="EMBL" id="WAS91247.1"/>
    </source>
</evidence>
<proteinExistence type="predicted"/>
<accession>A0ABY7GWE0</accession>
<dbReference type="RefSeq" id="WP_269033611.1">
    <property type="nucleotide sequence ID" value="NZ_CP114040.1"/>
</dbReference>